<dbReference type="Proteomes" id="UP000433883">
    <property type="component" value="Unassembled WGS sequence"/>
</dbReference>
<evidence type="ECO:0000259" key="6">
    <source>
        <dbReference type="SMART" id="SM00829"/>
    </source>
</evidence>
<dbReference type="PROSITE" id="PS01162">
    <property type="entry name" value="QOR_ZETA_CRYSTAL"/>
    <property type="match status" value="1"/>
</dbReference>
<dbReference type="SUPFAM" id="SSF54427">
    <property type="entry name" value="NTF2-like"/>
    <property type="match status" value="1"/>
</dbReference>
<keyword evidence="1" id="KW-0521">NADP</keyword>
<comment type="caution">
    <text evidence="7">The sequence shown here is derived from an EMBL/GenBank/DDBJ whole genome shotgun (WGS) entry which is preliminary data.</text>
</comment>
<dbReference type="GO" id="GO:0008270">
    <property type="term" value="F:zinc ion binding"/>
    <property type="evidence" value="ECO:0007669"/>
    <property type="project" value="InterPro"/>
</dbReference>
<sequence length="387" mass="41604">MLFRTLLPTLTFLSHMVSAHIQSPTEEIRNTLSLWSFYLDTGSYTSLPHIFTPNATMILPPPFETSTGIEAITSVLIKAAGNDTTVHALTWQVIEVGDGKREERAEAKTGYFRSGLYPAPNLPYILGRESSGVIQKLGSGNTHSLAVGDRVVALSSTTYAQYTAAPSQTVYKLPSSVSTSDAAAGLLQGLTALTLIREAHLVKSGDWVLVHAAAGGVGLLLIQLLKAVGAKVIATCSTPKIELVKSKGVDVVIDYSKDDFAPKVKEVTGGAGVVAVFDGVGKATFEKSFECVARKGSMVSYGNASGAVPPFTIARLSGKNIKLIRPSLFGYLATREEFETYTKELLEFIEQGKLDIKIHEIYPLKDAARAQEDLEGRRTTGKLLLKP</sequence>
<keyword evidence="2" id="KW-0560">Oxidoreductase</keyword>
<dbReference type="CDD" id="cd05286">
    <property type="entry name" value="QOR2"/>
    <property type="match status" value="1"/>
</dbReference>
<evidence type="ECO:0000256" key="5">
    <source>
        <dbReference type="SAM" id="SignalP"/>
    </source>
</evidence>
<dbReference type="GO" id="GO:0005829">
    <property type="term" value="C:cytosol"/>
    <property type="evidence" value="ECO:0007669"/>
    <property type="project" value="TreeGrafter"/>
</dbReference>
<feature type="signal peptide" evidence="5">
    <location>
        <begin position="1"/>
        <end position="19"/>
    </location>
</feature>
<dbReference type="InterPro" id="IPR047618">
    <property type="entry name" value="QOR-like"/>
</dbReference>
<dbReference type="InterPro" id="IPR011032">
    <property type="entry name" value="GroES-like_sf"/>
</dbReference>
<dbReference type="Pfam" id="PF00107">
    <property type="entry name" value="ADH_zinc_N"/>
    <property type="match status" value="1"/>
</dbReference>
<dbReference type="SMART" id="SM00829">
    <property type="entry name" value="PKS_ER"/>
    <property type="match status" value="1"/>
</dbReference>
<dbReference type="GO" id="GO:0003960">
    <property type="term" value="F:quinone reductase (NADPH) activity"/>
    <property type="evidence" value="ECO:0007669"/>
    <property type="project" value="InterPro"/>
</dbReference>
<gene>
    <name evidence="7" type="ORF">BLS_006535</name>
</gene>
<evidence type="ECO:0000256" key="1">
    <source>
        <dbReference type="ARBA" id="ARBA00022857"/>
    </source>
</evidence>
<dbReference type="GO" id="GO:0070402">
    <property type="term" value="F:NADPH binding"/>
    <property type="evidence" value="ECO:0007669"/>
    <property type="project" value="TreeGrafter"/>
</dbReference>
<dbReference type="Gene3D" id="3.10.450.50">
    <property type="match status" value="1"/>
</dbReference>
<dbReference type="InterPro" id="IPR013154">
    <property type="entry name" value="ADH-like_N"/>
</dbReference>
<dbReference type="FunFam" id="3.40.50.720:FF:000053">
    <property type="entry name" value="Quinone oxidoreductase 1"/>
    <property type="match status" value="1"/>
</dbReference>
<keyword evidence="5" id="KW-0732">Signal</keyword>
<dbReference type="InterPro" id="IPR002364">
    <property type="entry name" value="Quin_OxRdtase/zeta-crystal_CS"/>
</dbReference>
<dbReference type="InterPro" id="IPR032710">
    <property type="entry name" value="NTF2-like_dom_sf"/>
</dbReference>
<proteinExistence type="predicted"/>
<reference evidence="7 8" key="1">
    <citation type="submission" date="2019-11" db="EMBL/GenBank/DDBJ databases">
        <title>Venturia inaequalis Genome Resource.</title>
        <authorList>
            <person name="Lichtner F.J."/>
        </authorList>
    </citation>
    <scope>NUCLEOTIDE SEQUENCE [LARGE SCALE GENOMIC DNA]</scope>
    <source>
        <strain evidence="7">Bline_iso_100314</strain>
    </source>
</reference>
<feature type="chain" id="PRO_5034946718" description="Probable quinone oxidoreductase" evidence="5">
    <location>
        <begin position="20"/>
        <end position="387"/>
    </location>
</feature>
<dbReference type="InterPro" id="IPR013149">
    <property type="entry name" value="ADH-like_C"/>
</dbReference>
<feature type="domain" description="Enoyl reductase (ER)" evidence="6">
    <location>
        <begin position="84"/>
        <end position="385"/>
    </location>
</feature>
<protein>
    <recommendedName>
        <fullName evidence="4">Probable quinone oxidoreductase</fullName>
    </recommendedName>
    <alternativeName>
        <fullName evidence="3">NADPH:quinone reductase</fullName>
    </alternativeName>
</protein>
<dbReference type="InterPro" id="IPR037401">
    <property type="entry name" value="SnoaL-like"/>
</dbReference>
<evidence type="ECO:0000313" key="7">
    <source>
        <dbReference type="EMBL" id="KAE9967174.1"/>
    </source>
</evidence>
<dbReference type="Pfam" id="PF08240">
    <property type="entry name" value="ADH_N"/>
    <property type="match status" value="1"/>
</dbReference>
<evidence type="ECO:0000313" key="8">
    <source>
        <dbReference type="Proteomes" id="UP000433883"/>
    </source>
</evidence>
<evidence type="ECO:0000256" key="4">
    <source>
        <dbReference type="ARBA" id="ARBA00070796"/>
    </source>
</evidence>
<dbReference type="Gene3D" id="3.90.180.10">
    <property type="entry name" value="Medium-chain alcohol dehydrogenases, catalytic domain"/>
    <property type="match status" value="1"/>
</dbReference>
<dbReference type="PANTHER" id="PTHR48106">
    <property type="entry name" value="QUINONE OXIDOREDUCTASE PIG3-RELATED"/>
    <property type="match status" value="1"/>
</dbReference>
<dbReference type="SUPFAM" id="SSF51735">
    <property type="entry name" value="NAD(P)-binding Rossmann-fold domains"/>
    <property type="match status" value="1"/>
</dbReference>
<dbReference type="Pfam" id="PF13577">
    <property type="entry name" value="SnoaL_4"/>
    <property type="match status" value="1"/>
</dbReference>
<dbReference type="AlphaFoldDB" id="A0A8H3UED1"/>
<dbReference type="GO" id="GO:0035925">
    <property type="term" value="F:mRNA 3'-UTR AU-rich region binding"/>
    <property type="evidence" value="ECO:0007669"/>
    <property type="project" value="TreeGrafter"/>
</dbReference>
<organism evidence="7 8">
    <name type="scientific">Venturia inaequalis</name>
    <name type="common">Apple scab fungus</name>
    <dbReference type="NCBI Taxonomy" id="5025"/>
    <lineage>
        <taxon>Eukaryota</taxon>
        <taxon>Fungi</taxon>
        <taxon>Dikarya</taxon>
        <taxon>Ascomycota</taxon>
        <taxon>Pezizomycotina</taxon>
        <taxon>Dothideomycetes</taxon>
        <taxon>Pleosporomycetidae</taxon>
        <taxon>Venturiales</taxon>
        <taxon>Venturiaceae</taxon>
        <taxon>Venturia</taxon>
    </lineage>
</organism>
<name>A0A8H3UED1_VENIN</name>
<evidence type="ECO:0000256" key="3">
    <source>
        <dbReference type="ARBA" id="ARBA00043088"/>
    </source>
</evidence>
<dbReference type="SUPFAM" id="SSF50129">
    <property type="entry name" value="GroES-like"/>
    <property type="match status" value="1"/>
</dbReference>
<dbReference type="Gene3D" id="3.40.50.720">
    <property type="entry name" value="NAD(P)-binding Rossmann-like Domain"/>
    <property type="match status" value="1"/>
</dbReference>
<dbReference type="EMBL" id="WNWQ01000483">
    <property type="protein sequence ID" value="KAE9967174.1"/>
    <property type="molecule type" value="Genomic_DNA"/>
</dbReference>
<dbReference type="PANTHER" id="PTHR48106:SF13">
    <property type="entry name" value="QUINONE OXIDOREDUCTASE-RELATED"/>
    <property type="match status" value="1"/>
</dbReference>
<evidence type="ECO:0000256" key="2">
    <source>
        <dbReference type="ARBA" id="ARBA00023002"/>
    </source>
</evidence>
<dbReference type="InterPro" id="IPR020843">
    <property type="entry name" value="ER"/>
</dbReference>
<accession>A0A8H3UED1</accession>
<dbReference type="InterPro" id="IPR036291">
    <property type="entry name" value="NAD(P)-bd_dom_sf"/>
</dbReference>